<keyword evidence="3" id="KW-1185">Reference proteome</keyword>
<evidence type="ECO:0000313" key="3">
    <source>
        <dbReference type="Proteomes" id="UP001153714"/>
    </source>
</evidence>
<dbReference type="Pfam" id="PF05517">
    <property type="entry name" value="p25-alpha"/>
    <property type="match status" value="1"/>
</dbReference>
<evidence type="ECO:0000313" key="2">
    <source>
        <dbReference type="EMBL" id="CAG9794610.1"/>
    </source>
</evidence>
<dbReference type="SUPFAM" id="SSF47473">
    <property type="entry name" value="EF-hand"/>
    <property type="match status" value="1"/>
</dbReference>
<sequence length="105" mass="11379">MDDAFEKLKKEGKTDVDSLIKWMKDSKVIDSSKAMEEKARALFADAANKQSVELAKFKDALGKLAAEQSIEQLVTKLSAEGPKMLSAALAAGANAFTETLTKKDK</sequence>
<name>A0A9N9WIP2_9NEOP</name>
<reference evidence="2" key="1">
    <citation type="submission" date="2021-12" db="EMBL/GenBank/DDBJ databases">
        <authorList>
            <person name="King R."/>
        </authorList>
    </citation>
    <scope>NUCLEOTIDE SEQUENCE</scope>
</reference>
<gene>
    <name evidence="2" type="ORF">DIATSA_LOCUS11970</name>
</gene>
<dbReference type="GO" id="GO:0015631">
    <property type="term" value="F:tubulin binding"/>
    <property type="evidence" value="ECO:0007669"/>
    <property type="project" value="InterPro"/>
</dbReference>
<comment type="similarity">
    <text evidence="1">Belongs to the TPPP family.</text>
</comment>
<dbReference type="GO" id="GO:0046785">
    <property type="term" value="P:microtubule polymerization"/>
    <property type="evidence" value="ECO:0007669"/>
    <property type="project" value="InterPro"/>
</dbReference>
<accession>A0A9N9WIP2</accession>
<dbReference type="InterPro" id="IPR011992">
    <property type="entry name" value="EF-hand-dom_pair"/>
</dbReference>
<dbReference type="Gene3D" id="1.10.238.10">
    <property type="entry name" value="EF-hand"/>
    <property type="match status" value="1"/>
</dbReference>
<dbReference type="Proteomes" id="UP001153714">
    <property type="component" value="Chromosome 6"/>
</dbReference>
<protein>
    <submittedName>
        <fullName evidence="2">Uncharacterized protein</fullName>
    </submittedName>
</protein>
<dbReference type="EMBL" id="OU893337">
    <property type="protein sequence ID" value="CAG9794610.1"/>
    <property type="molecule type" value="Genomic_DNA"/>
</dbReference>
<reference evidence="2" key="2">
    <citation type="submission" date="2022-10" db="EMBL/GenBank/DDBJ databases">
        <authorList>
            <consortium name="ENA_rothamsted_submissions"/>
            <consortium name="culmorum"/>
            <person name="King R."/>
        </authorList>
    </citation>
    <scope>NUCLEOTIDE SEQUENCE</scope>
</reference>
<organism evidence="2 3">
    <name type="scientific">Diatraea saccharalis</name>
    <name type="common">sugarcane borer</name>
    <dbReference type="NCBI Taxonomy" id="40085"/>
    <lineage>
        <taxon>Eukaryota</taxon>
        <taxon>Metazoa</taxon>
        <taxon>Ecdysozoa</taxon>
        <taxon>Arthropoda</taxon>
        <taxon>Hexapoda</taxon>
        <taxon>Insecta</taxon>
        <taxon>Pterygota</taxon>
        <taxon>Neoptera</taxon>
        <taxon>Endopterygota</taxon>
        <taxon>Lepidoptera</taxon>
        <taxon>Glossata</taxon>
        <taxon>Ditrysia</taxon>
        <taxon>Pyraloidea</taxon>
        <taxon>Crambidae</taxon>
        <taxon>Crambinae</taxon>
        <taxon>Diatraea</taxon>
    </lineage>
</organism>
<proteinExistence type="inferred from homology"/>
<dbReference type="OrthoDB" id="7492502at2759"/>
<evidence type="ECO:0000256" key="1">
    <source>
        <dbReference type="ARBA" id="ARBA00010994"/>
    </source>
</evidence>
<dbReference type="AlphaFoldDB" id="A0A9N9WIP2"/>
<dbReference type="InterPro" id="IPR008907">
    <property type="entry name" value="TPP/p25"/>
</dbReference>